<dbReference type="GO" id="GO:0015812">
    <property type="term" value="P:gamma-aminobutyric acid transport"/>
    <property type="evidence" value="ECO:0000318"/>
    <property type="project" value="GO_Central"/>
</dbReference>
<feature type="transmembrane region" description="Helical" evidence="6">
    <location>
        <begin position="239"/>
        <end position="262"/>
    </location>
</feature>
<keyword evidence="2" id="KW-0813">Transport</keyword>
<feature type="transmembrane region" description="Helical" evidence="6">
    <location>
        <begin position="416"/>
        <end position="439"/>
    </location>
</feature>
<dbReference type="OrthoDB" id="3257095at2759"/>
<dbReference type="PANTHER" id="PTHR45649">
    <property type="entry name" value="AMINO-ACID PERMEASE BAT1"/>
    <property type="match status" value="1"/>
</dbReference>
<reference evidence="7 8" key="1">
    <citation type="journal article" date="2014" name="Nat. Commun.">
        <title>Klebsormidium flaccidum genome reveals primary factors for plant terrestrial adaptation.</title>
        <authorList>
            <person name="Hori K."/>
            <person name="Maruyama F."/>
            <person name="Fujisawa T."/>
            <person name="Togashi T."/>
            <person name="Yamamoto N."/>
            <person name="Seo M."/>
            <person name="Sato S."/>
            <person name="Yamada T."/>
            <person name="Mori H."/>
            <person name="Tajima N."/>
            <person name="Moriyama T."/>
            <person name="Ikeuchi M."/>
            <person name="Watanabe M."/>
            <person name="Wada H."/>
            <person name="Kobayashi K."/>
            <person name="Saito M."/>
            <person name="Masuda T."/>
            <person name="Sasaki-Sekimoto Y."/>
            <person name="Mashiguchi K."/>
            <person name="Awai K."/>
            <person name="Shimojima M."/>
            <person name="Masuda S."/>
            <person name="Iwai M."/>
            <person name="Nobusawa T."/>
            <person name="Narise T."/>
            <person name="Kondo S."/>
            <person name="Saito H."/>
            <person name="Sato R."/>
            <person name="Murakawa M."/>
            <person name="Ihara Y."/>
            <person name="Oshima-Yamada Y."/>
            <person name="Ohtaka K."/>
            <person name="Satoh M."/>
            <person name="Sonobe K."/>
            <person name="Ishii M."/>
            <person name="Ohtani R."/>
            <person name="Kanamori-Sato M."/>
            <person name="Honoki R."/>
            <person name="Miyazaki D."/>
            <person name="Mochizuki H."/>
            <person name="Umetsu J."/>
            <person name="Higashi K."/>
            <person name="Shibata D."/>
            <person name="Kamiya Y."/>
            <person name="Sato N."/>
            <person name="Nakamura Y."/>
            <person name="Tabata S."/>
            <person name="Ida S."/>
            <person name="Kurokawa K."/>
            <person name="Ohta H."/>
        </authorList>
    </citation>
    <scope>NUCLEOTIDE SEQUENCE [LARGE SCALE GENOMIC DNA]</scope>
    <source>
        <strain evidence="7 8">NIES-2285</strain>
    </source>
</reference>
<dbReference type="EMBL" id="DF237068">
    <property type="protein sequence ID" value="GAQ82658.1"/>
    <property type="molecule type" value="Genomic_DNA"/>
</dbReference>
<dbReference type="PIRSF" id="PIRSF006060">
    <property type="entry name" value="AA_transporter"/>
    <property type="match status" value="1"/>
</dbReference>
<dbReference type="InterPro" id="IPR002293">
    <property type="entry name" value="AA/rel_permease1"/>
</dbReference>
<dbReference type="Gene3D" id="1.20.1740.10">
    <property type="entry name" value="Amino acid/polyamine transporter I"/>
    <property type="match status" value="1"/>
</dbReference>
<evidence type="ECO:0000313" key="8">
    <source>
        <dbReference type="Proteomes" id="UP000054558"/>
    </source>
</evidence>
<dbReference type="STRING" id="105231.A0A0U9HJM6"/>
<accession>A0A0U9HJM6</accession>
<feature type="transmembrane region" description="Helical" evidence="6">
    <location>
        <begin position="162"/>
        <end position="182"/>
    </location>
</feature>
<dbReference type="AlphaFoldDB" id="A0A0U9HJM6"/>
<evidence type="ECO:0000256" key="3">
    <source>
        <dbReference type="ARBA" id="ARBA00022692"/>
    </source>
</evidence>
<keyword evidence="8" id="KW-1185">Reference proteome</keyword>
<evidence type="ECO:0000256" key="1">
    <source>
        <dbReference type="ARBA" id="ARBA00004141"/>
    </source>
</evidence>
<keyword evidence="4 6" id="KW-1133">Transmembrane helix</keyword>
<dbReference type="GO" id="GO:0015185">
    <property type="term" value="F:gamma-aminobutyric acid transmembrane transporter activity"/>
    <property type="evidence" value="ECO:0000318"/>
    <property type="project" value="GO_Central"/>
</dbReference>
<name>A0A0U9HJM6_KLENI</name>
<dbReference type="Pfam" id="PF13520">
    <property type="entry name" value="AA_permease_2"/>
    <property type="match status" value="1"/>
</dbReference>
<keyword evidence="3 6" id="KW-0812">Transmembrane</keyword>
<keyword evidence="5 6" id="KW-0472">Membrane</keyword>
<dbReference type="OMA" id="AQLFCGN"/>
<feature type="transmembrane region" description="Helical" evidence="6">
    <location>
        <begin position="73"/>
        <end position="106"/>
    </location>
</feature>
<evidence type="ECO:0000313" key="7">
    <source>
        <dbReference type="EMBL" id="GAQ82658.1"/>
    </source>
</evidence>
<feature type="transmembrane region" description="Helical" evidence="6">
    <location>
        <begin position="459"/>
        <end position="482"/>
    </location>
</feature>
<evidence type="ECO:0000256" key="6">
    <source>
        <dbReference type="SAM" id="Phobius"/>
    </source>
</evidence>
<feature type="transmembrane region" description="Helical" evidence="6">
    <location>
        <begin position="194"/>
        <end position="219"/>
    </location>
</feature>
<protein>
    <submittedName>
        <fullName evidence="7">Amino acid transporter protein</fullName>
    </submittedName>
</protein>
<evidence type="ECO:0000256" key="4">
    <source>
        <dbReference type="ARBA" id="ARBA00022989"/>
    </source>
</evidence>
<feature type="transmembrane region" description="Helical" evidence="6">
    <location>
        <begin position="283"/>
        <end position="303"/>
    </location>
</feature>
<feature type="transmembrane region" description="Helical" evidence="6">
    <location>
        <begin position="39"/>
        <end position="61"/>
    </location>
</feature>
<gene>
    <name evidence="7" type="ORF">KFL_001190010</name>
</gene>
<dbReference type="Proteomes" id="UP000054558">
    <property type="component" value="Unassembled WGS sequence"/>
</dbReference>
<organism evidence="7 8">
    <name type="scientific">Klebsormidium nitens</name>
    <name type="common">Green alga</name>
    <name type="synonym">Ulothrix nitens</name>
    <dbReference type="NCBI Taxonomy" id="105231"/>
    <lineage>
        <taxon>Eukaryota</taxon>
        <taxon>Viridiplantae</taxon>
        <taxon>Streptophyta</taxon>
        <taxon>Klebsormidiophyceae</taxon>
        <taxon>Klebsormidiales</taxon>
        <taxon>Klebsormidiaceae</taxon>
        <taxon>Klebsormidium</taxon>
    </lineage>
</organism>
<evidence type="ECO:0000256" key="2">
    <source>
        <dbReference type="ARBA" id="ARBA00022448"/>
    </source>
</evidence>
<proteinExistence type="predicted"/>
<feature type="transmembrane region" description="Helical" evidence="6">
    <location>
        <begin position="392"/>
        <end position="410"/>
    </location>
</feature>
<sequence length="538" mass="56905">MADGTAEANTTGEGPIKDSGQARLEQLGYKQELSRTLSLLVNVALGYGTMSILMSNTGLYGLGFTYGGPVTIIWGWLVVSFFVLCIAVSMGMLCSSFPTAGGLYFWSYSLAGPKYGPLCAWFTVWFNYLGDVLGMAVVNYVGATILATMVVIASGEGGGVEGGAYVATKGVMVAFAGGLYILQVAVNVFDVRVLAFFGKAGLVLEIVGLAVVIIALLAVSERKQSADFVFTHWEPATGLGIHSTFYIFLLGLLPACFTINGFDAPAHMSEETERSDRTAPLSIVVSVAVAVFTGFAFLLTLTFCIQDPATLFDPGNATAGLSAGGQIFFDAFASRGYTHNASVALLSLPLVSSFLGGMALLAAMSRIMFAVSRDGALPFSAVLRLTSRTSHVPVVAVCVSAALSFSFVLFSLKSYVAFNAVTSAAQISAYLAYGTPILLRMLNPGAFVPGPFDMGKWSYVFGTISIAYISFMCGVFCLPTVYPITSDTLNWAPVILASVIILASVVWVTYSRDRYLSNRKGLVTPGNVGKAGLIDHKL</sequence>
<comment type="subcellular location">
    <subcellularLocation>
        <location evidence="1">Membrane</location>
        <topology evidence="1">Multi-pass membrane protein</topology>
    </subcellularLocation>
</comment>
<dbReference type="PANTHER" id="PTHR45649:SF30">
    <property type="entry name" value="AMINO-ACID PERMEASE BAT1"/>
    <property type="match status" value="1"/>
</dbReference>
<dbReference type="GO" id="GO:0016020">
    <property type="term" value="C:membrane"/>
    <property type="evidence" value="ECO:0007669"/>
    <property type="project" value="UniProtKB-SubCell"/>
</dbReference>
<evidence type="ECO:0000256" key="5">
    <source>
        <dbReference type="ARBA" id="ARBA00023136"/>
    </source>
</evidence>
<feature type="transmembrane region" description="Helical" evidence="6">
    <location>
        <begin position="350"/>
        <end position="371"/>
    </location>
</feature>
<feature type="transmembrane region" description="Helical" evidence="6">
    <location>
        <begin position="488"/>
        <end position="510"/>
    </location>
</feature>